<dbReference type="EMBL" id="MHPU01000026">
    <property type="protein sequence ID" value="OGZ88349.1"/>
    <property type="molecule type" value="Genomic_DNA"/>
</dbReference>
<gene>
    <name evidence="2" type="ORF">A2561_01995</name>
</gene>
<dbReference type="Proteomes" id="UP000178935">
    <property type="component" value="Unassembled WGS sequence"/>
</dbReference>
<accession>A0A1G2JML2</accession>
<keyword evidence="1" id="KW-0472">Membrane</keyword>
<reference evidence="2 3" key="1">
    <citation type="journal article" date="2016" name="Nat. Commun.">
        <title>Thousands of microbial genomes shed light on interconnected biogeochemical processes in an aquifer system.</title>
        <authorList>
            <person name="Anantharaman K."/>
            <person name="Brown C.T."/>
            <person name="Hug L.A."/>
            <person name="Sharon I."/>
            <person name="Castelle C.J."/>
            <person name="Probst A.J."/>
            <person name="Thomas B.C."/>
            <person name="Singh A."/>
            <person name="Wilkins M.J."/>
            <person name="Karaoz U."/>
            <person name="Brodie E.L."/>
            <person name="Williams K.H."/>
            <person name="Hubbard S.S."/>
            <person name="Banfield J.F."/>
        </authorList>
    </citation>
    <scope>NUCLEOTIDE SEQUENCE [LARGE SCALE GENOMIC DNA]</scope>
</reference>
<name>A0A1G2JML2_9BACT</name>
<evidence type="ECO:0000256" key="1">
    <source>
        <dbReference type="SAM" id="Phobius"/>
    </source>
</evidence>
<protein>
    <submittedName>
        <fullName evidence="2">Uncharacterized protein</fullName>
    </submittedName>
</protein>
<organism evidence="2 3">
    <name type="scientific">Candidatus Staskawiczbacteria bacterium RIFOXYD1_FULL_32_13</name>
    <dbReference type="NCBI Taxonomy" id="1802234"/>
    <lineage>
        <taxon>Bacteria</taxon>
        <taxon>Candidatus Staskawicziibacteriota</taxon>
    </lineage>
</organism>
<keyword evidence="1" id="KW-0812">Transmembrane</keyword>
<comment type="caution">
    <text evidence="2">The sequence shown here is derived from an EMBL/GenBank/DDBJ whole genome shotgun (WGS) entry which is preliminary data.</text>
</comment>
<dbReference type="AlphaFoldDB" id="A0A1G2JML2"/>
<evidence type="ECO:0000313" key="3">
    <source>
        <dbReference type="Proteomes" id="UP000178935"/>
    </source>
</evidence>
<feature type="transmembrane region" description="Helical" evidence="1">
    <location>
        <begin position="12"/>
        <end position="36"/>
    </location>
</feature>
<sequence>MAIVFVSPKKKQILFFSLIAGFFLLLLLTIILFVFLMKPEAMPAEKVFKKPNINIDFSILDSERLKELNQLEAIEYVFTYNAMSELDKIVSGKITAVSESAAVIKLEEIKLSSIELKRESLGRENPFNIYYQQVIAPPLKK</sequence>
<keyword evidence="1" id="KW-1133">Transmembrane helix</keyword>
<evidence type="ECO:0000313" key="2">
    <source>
        <dbReference type="EMBL" id="OGZ88349.1"/>
    </source>
</evidence>
<proteinExistence type="predicted"/>